<reference evidence="12 13" key="2">
    <citation type="journal article" date="2012" name="Stand. Genomic Sci.">
        <title>Complete genome sequence of the moderately thermophilic mineral-sulfide-oxidizing firmicute Sulfobacillus acidophilus type strain (NAL(T)).</title>
        <authorList>
            <person name="Anderson I."/>
            <person name="Chertkov O."/>
            <person name="Chen A."/>
            <person name="Saunders E."/>
            <person name="Lapidus A."/>
            <person name="Nolan M."/>
            <person name="Lucas S."/>
            <person name="Hammon N."/>
            <person name="Deshpande S."/>
            <person name="Cheng J.F."/>
            <person name="Han C."/>
            <person name="Tapia R."/>
            <person name="Goodwin L.A."/>
            <person name="Pitluck S."/>
            <person name="Liolios K."/>
            <person name="Pagani I."/>
            <person name="Ivanova N."/>
            <person name="Mikhailova N."/>
            <person name="Pati A."/>
            <person name="Palaniappan K."/>
            <person name="Land M."/>
            <person name="Pan C."/>
            <person name="Rohde M."/>
            <person name="Pukall R."/>
            <person name="Goker M."/>
            <person name="Detter J.C."/>
            <person name="Woyke T."/>
            <person name="Bristow J."/>
            <person name="Eisen J.A."/>
            <person name="Markowitz V."/>
            <person name="Hugenholtz P."/>
            <person name="Kyrpides N.C."/>
            <person name="Klenk H.P."/>
            <person name="Mavromatis K."/>
        </authorList>
    </citation>
    <scope>NUCLEOTIDE SEQUENCE [LARGE SCALE GENOMIC DNA]</scope>
    <source>
        <strain evidence="13">ATCC 700253 / DSM 10332 / NAL</strain>
        <plasmid evidence="13">pSULAd1</plasmid>
    </source>
</reference>
<dbReference type="GO" id="GO:0009337">
    <property type="term" value="C:sulfite reductase complex (NADPH)"/>
    <property type="evidence" value="ECO:0007669"/>
    <property type="project" value="TreeGrafter"/>
</dbReference>
<dbReference type="Gene3D" id="3.90.480.10">
    <property type="entry name" value="Sulfite Reductase Hemoprotein,Domain 2"/>
    <property type="match status" value="1"/>
</dbReference>
<dbReference type="PRINTS" id="PR00397">
    <property type="entry name" value="SIROHAEM"/>
</dbReference>
<keyword evidence="12" id="KW-0614">Plasmid</keyword>
<dbReference type="HOGENOM" id="CLU_001975_3_2_9"/>
<feature type="domain" description="Nitrite/sulphite reductase 4Fe-4S" evidence="10">
    <location>
        <begin position="419"/>
        <end position="546"/>
    </location>
</feature>
<dbReference type="GO" id="GO:0050311">
    <property type="term" value="F:sulfite reductase (ferredoxin) activity"/>
    <property type="evidence" value="ECO:0007669"/>
    <property type="project" value="TreeGrafter"/>
</dbReference>
<dbReference type="EMBL" id="CP003180">
    <property type="protein sequence ID" value="AEW06993.1"/>
    <property type="molecule type" value="Genomic_DNA"/>
</dbReference>
<dbReference type="InterPro" id="IPR045169">
    <property type="entry name" value="NO2/SO3_Rdtase_4Fe4S_prot"/>
</dbReference>
<protein>
    <submittedName>
        <fullName evidence="12">Sulfite reductase (NADPH) beta subunit</fullName>
        <ecNumber evidence="12">1.8.1.2</ecNumber>
    </submittedName>
</protein>
<evidence type="ECO:0000256" key="5">
    <source>
        <dbReference type="ARBA" id="ARBA00022617"/>
    </source>
</evidence>
<dbReference type="GO" id="GO:0046872">
    <property type="term" value="F:metal ion binding"/>
    <property type="evidence" value="ECO:0007669"/>
    <property type="project" value="UniProtKB-KW"/>
</dbReference>
<accession>G8U1R5</accession>
<keyword evidence="8" id="KW-0408">Iron</keyword>
<keyword evidence="4" id="KW-0004">4Fe-4S</keyword>
<proteinExistence type="inferred from homology"/>
<dbReference type="Pfam" id="PF03460">
    <property type="entry name" value="NIR_SIR_ferr"/>
    <property type="match status" value="1"/>
</dbReference>
<feature type="domain" description="Nitrite/sulphite reductase 4Fe-4S" evidence="10">
    <location>
        <begin position="167"/>
        <end position="321"/>
    </location>
</feature>
<evidence type="ECO:0000259" key="10">
    <source>
        <dbReference type="Pfam" id="PF01077"/>
    </source>
</evidence>
<dbReference type="InterPro" id="IPR006066">
    <property type="entry name" value="NO2/SO3_Rdtase_FeS/sirohaem_BS"/>
</dbReference>
<dbReference type="Proteomes" id="UP000005439">
    <property type="component" value="Plasmid unnamed"/>
</dbReference>
<sequence length="563" mass="62603">MRSPRRDWEEGADIHRIEEIKRSSRHLRGTVFDELYHNPDPGLSEANRQLVKFFGMYQQRDRDRKTSLDEAVYTFMVRIATAAGSLTAAQYTVLDALAQDLGHGSLRLTTRQAVQIHGVAKNDLPALVQRLTAHDLTSLAGCGDVVRNVVACPWPDFGGPRDRVRAMAHLLSDHFKPQTRAYVELFVAGQKVWEAAEDEPLYGEQYLPRKFKIGLTVAGDNCIDVYSHDVGLVFHPATDRWTVLVGGGLGQSQGVANTHAALAHSLGTITTEAVLPVVEAIVTVQRDFGRRDDRKFARLKYLIEDWGLNRLRAAVIERTKRALDPPVPLDWDPETDHLGLHDPKVVGVWLPQGRIRDTATIPWARTLRHVIAQYQPCLQITPQHHLLLVCTEAEEAGAIRAALVDGGIPLPETLSPIRRYVMACPALPTCGLALAEAERVIDAVVAQIETKWQEVGLSPTDLRVRVTGCSNNCARSFLAEVGLVGAAPGRYHVYVGGTVRGTRLARLLEERIPLDAVPDVLEPIFRQYRETQAPQERFGDWCQRMAVGRPPRQDLLEGAHHHG</sequence>
<dbReference type="Gene3D" id="3.30.413.10">
    <property type="entry name" value="Sulfite Reductase Hemoprotein, domain 1"/>
    <property type="match status" value="2"/>
</dbReference>
<dbReference type="GO" id="GO:0004783">
    <property type="term" value="F:sulfite reductase (NADPH) activity"/>
    <property type="evidence" value="ECO:0007669"/>
    <property type="project" value="UniProtKB-EC"/>
</dbReference>
<dbReference type="InterPro" id="IPR036136">
    <property type="entry name" value="Nit/Sulf_reduc_fer-like_dom_sf"/>
</dbReference>
<dbReference type="PANTHER" id="PTHR11493:SF47">
    <property type="entry name" value="SULFITE REDUCTASE [NADPH] SUBUNIT BETA"/>
    <property type="match status" value="1"/>
</dbReference>
<dbReference type="GO" id="GO:0051539">
    <property type="term" value="F:4 iron, 4 sulfur cluster binding"/>
    <property type="evidence" value="ECO:0007669"/>
    <property type="project" value="UniProtKB-KW"/>
</dbReference>
<dbReference type="EC" id="1.8.1.2" evidence="12"/>
<keyword evidence="7 12" id="KW-0560">Oxidoreductase</keyword>
<dbReference type="PATRIC" id="fig|679936.5.peg.3681"/>
<dbReference type="InterPro" id="IPR005117">
    <property type="entry name" value="NiRdtase/SiRdtase_haem-b_fer"/>
</dbReference>
<evidence type="ECO:0000256" key="9">
    <source>
        <dbReference type="ARBA" id="ARBA00023014"/>
    </source>
</evidence>
<dbReference type="KEGG" id="sap:Sulac_3562"/>
<evidence type="ECO:0000256" key="7">
    <source>
        <dbReference type="ARBA" id="ARBA00023002"/>
    </source>
</evidence>
<dbReference type="AlphaFoldDB" id="G8U1R5"/>
<dbReference type="PANTHER" id="PTHR11493">
    <property type="entry name" value="SULFITE REDUCTASE [NADPH] SUBUNIT BETA-RELATED"/>
    <property type="match status" value="1"/>
</dbReference>
<evidence type="ECO:0000256" key="6">
    <source>
        <dbReference type="ARBA" id="ARBA00022723"/>
    </source>
</evidence>
<dbReference type="SUPFAM" id="SSF56014">
    <property type="entry name" value="Nitrite and sulphite reductase 4Fe-4S domain-like"/>
    <property type="match status" value="2"/>
</dbReference>
<dbReference type="Gene3D" id="3.90.480.20">
    <property type="match status" value="1"/>
</dbReference>
<evidence type="ECO:0000256" key="2">
    <source>
        <dbReference type="ARBA" id="ARBA00001966"/>
    </source>
</evidence>
<dbReference type="GO" id="GO:0000103">
    <property type="term" value="P:sulfate assimilation"/>
    <property type="evidence" value="ECO:0007669"/>
    <property type="project" value="TreeGrafter"/>
</dbReference>
<dbReference type="PROSITE" id="PS00365">
    <property type="entry name" value="NIR_SIR"/>
    <property type="match status" value="1"/>
</dbReference>
<evidence type="ECO:0000313" key="12">
    <source>
        <dbReference type="EMBL" id="AEW06993.1"/>
    </source>
</evidence>
<dbReference type="GO" id="GO:0020037">
    <property type="term" value="F:heme binding"/>
    <property type="evidence" value="ECO:0007669"/>
    <property type="project" value="InterPro"/>
</dbReference>
<dbReference type="NCBIfam" id="NF010029">
    <property type="entry name" value="PRK13504.1"/>
    <property type="match status" value="1"/>
</dbReference>
<dbReference type="InterPro" id="IPR006067">
    <property type="entry name" value="NO2/SO3_Rdtase_4Fe4S_dom"/>
</dbReference>
<evidence type="ECO:0000256" key="4">
    <source>
        <dbReference type="ARBA" id="ARBA00022485"/>
    </source>
</evidence>
<dbReference type="SUPFAM" id="SSF55124">
    <property type="entry name" value="Nitrite/Sulfite reductase N-terminal domain-like"/>
    <property type="match status" value="2"/>
</dbReference>
<organism evidence="12 13">
    <name type="scientific">Sulfobacillus acidophilus (strain ATCC 700253 / DSM 10332 / NAL)</name>
    <dbReference type="NCBI Taxonomy" id="679936"/>
    <lineage>
        <taxon>Bacteria</taxon>
        <taxon>Bacillati</taxon>
        <taxon>Bacillota</taxon>
        <taxon>Clostridia</taxon>
        <taxon>Eubacteriales</taxon>
        <taxon>Clostridiales Family XVII. Incertae Sedis</taxon>
        <taxon>Sulfobacillus</taxon>
    </lineage>
</organism>
<keyword evidence="5" id="KW-0349">Heme</keyword>
<dbReference type="InterPro" id="IPR045854">
    <property type="entry name" value="NO2/SO3_Rdtase_4Fe4S_sf"/>
</dbReference>
<evidence type="ECO:0000313" key="13">
    <source>
        <dbReference type="Proteomes" id="UP000005439"/>
    </source>
</evidence>
<feature type="domain" description="Nitrite/Sulfite reductase ferredoxin-like" evidence="11">
    <location>
        <begin position="74"/>
        <end position="133"/>
    </location>
</feature>
<geneLocation type="plasmid" evidence="13">
    <name>pSULAd1</name>
</geneLocation>
<dbReference type="Pfam" id="PF01077">
    <property type="entry name" value="NIR_SIR"/>
    <property type="match status" value="2"/>
</dbReference>
<gene>
    <name evidence="12" type="ordered locus">Sulac_3562</name>
</gene>
<name>G8U1R5_SULAD</name>
<evidence type="ECO:0000256" key="3">
    <source>
        <dbReference type="ARBA" id="ARBA00010429"/>
    </source>
</evidence>
<evidence type="ECO:0000256" key="8">
    <source>
        <dbReference type="ARBA" id="ARBA00023004"/>
    </source>
</evidence>
<evidence type="ECO:0000256" key="1">
    <source>
        <dbReference type="ARBA" id="ARBA00001929"/>
    </source>
</evidence>
<keyword evidence="6" id="KW-0479">Metal-binding</keyword>
<keyword evidence="13" id="KW-1185">Reference proteome</keyword>
<reference evidence="13" key="1">
    <citation type="submission" date="2011-12" db="EMBL/GenBank/DDBJ databases">
        <title>The complete genome of plasmid of Sulfobacillus acidophilus DSM 10332.</title>
        <authorList>
            <person name="Lucas S."/>
            <person name="Han J."/>
            <person name="Lapidus A."/>
            <person name="Bruce D."/>
            <person name="Goodwin L."/>
            <person name="Pitluck S."/>
            <person name="Peters L."/>
            <person name="Kyrpides N."/>
            <person name="Mavromatis K."/>
            <person name="Ivanova N."/>
            <person name="Mikhailova N."/>
            <person name="Chertkov O."/>
            <person name="Saunders E."/>
            <person name="Detter J.C."/>
            <person name="Tapia R."/>
            <person name="Han C."/>
            <person name="Land M."/>
            <person name="Hauser L."/>
            <person name="Markowitz V."/>
            <person name="Cheng J.-F."/>
            <person name="Hugenholtz P."/>
            <person name="Woyke T."/>
            <person name="Wu D."/>
            <person name="Pukall R."/>
            <person name="Gehrich-Schroeter G."/>
            <person name="Schneider S."/>
            <person name="Klenk H.-P."/>
            <person name="Eisen J.A."/>
        </authorList>
    </citation>
    <scope>NUCLEOTIDE SEQUENCE [LARGE SCALE GENOMIC DNA]</scope>
    <source>
        <strain evidence="13">ATCC 700253 / DSM 10332 / NAL</strain>
        <plasmid evidence="13">pSULAd1</plasmid>
    </source>
</reference>
<comment type="cofactor">
    <cofactor evidence="2">
        <name>[4Fe-4S] cluster</name>
        <dbReference type="ChEBI" id="CHEBI:49883"/>
    </cofactor>
</comment>
<evidence type="ECO:0000259" key="11">
    <source>
        <dbReference type="Pfam" id="PF03460"/>
    </source>
</evidence>
<comment type="cofactor">
    <cofactor evidence="1">
        <name>siroheme</name>
        <dbReference type="ChEBI" id="CHEBI:60052"/>
    </cofactor>
</comment>
<keyword evidence="9" id="KW-0411">Iron-sulfur</keyword>
<comment type="similarity">
    <text evidence="3">Belongs to the nitrite and sulfite reductase 4Fe-4S domain family.</text>
</comment>